<dbReference type="eggNOG" id="COG0400">
    <property type="taxonomic scope" value="Bacteria"/>
</dbReference>
<reference evidence="2 3" key="1">
    <citation type="journal article" date="2009" name="Appl. Environ. Microbiol.">
        <title>Rhizobium sp. strain NGR234 possesses a remarkable number of secretion systems.</title>
        <authorList>
            <person name="Schmeisser C."/>
            <person name="Liesegang H."/>
            <person name="Krysciak D."/>
            <person name="Bakkou N."/>
            <person name="Le Quere A."/>
            <person name="Wollherr A."/>
            <person name="Heinemeyer I."/>
            <person name="Morgenstern B."/>
            <person name="Pommerening-Roeser A."/>
            <person name="Flores M."/>
            <person name="Palacios R."/>
            <person name="Brenner S."/>
            <person name="Gottschalk G."/>
            <person name="Schmitz R.A."/>
            <person name="Broughton W.J."/>
            <person name="Perret X."/>
            <person name="Strittmatter A.W."/>
            <person name="Streit W.R."/>
        </authorList>
    </citation>
    <scope>NUCLEOTIDE SEQUENCE [LARGE SCALE GENOMIC DNA]</scope>
    <source>
        <strain evidence="3">NBRC 101917 / NGR234</strain>
    </source>
</reference>
<dbReference type="STRING" id="394.NGR_c12720"/>
<dbReference type="Proteomes" id="UP000001054">
    <property type="component" value="Chromosome"/>
</dbReference>
<dbReference type="InterPro" id="IPR029058">
    <property type="entry name" value="AB_hydrolase_fold"/>
</dbReference>
<keyword evidence="3" id="KW-1185">Reference proteome</keyword>
<dbReference type="AlphaFoldDB" id="C3MBJ1"/>
<evidence type="ECO:0000313" key="3">
    <source>
        <dbReference type="Proteomes" id="UP000001054"/>
    </source>
</evidence>
<sequence length="330" mass="35708">MCRMGEWPGNATNCSLQCCVANVPVARHGPNQGARRVSMSTIVFSVRLLVGAVLFLSVAASAIAKPLQPYKDALFGYPAILREEDGGDFRVVDYQELRDINGRDQIPERRVKRAYLSLGVKSSQVNETLDLGGRSLDVTRIGPDRGAAFTVIFVHGRGGDRRLGANDFSFGGNFNRLKNLAVGNGGAYYAPSIRSFDAAGVADIAALIRLAAERSGGRPVVLSCASMGSFICWGIARDQRATAALGGMMVMGGVADPAFEESAAYKARLPMFFSHGSNDSVYPAEAQVALYRSVRSKNYPARFVLFETGSHGTPVRMTDWRDALNWILDR</sequence>
<evidence type="ECO:0000313" key="2">
    <source>
        <dbReference type="EMBL" id="ACP25053.1"/>
    </source>
</evidence>
<gene>
    <name evidence="2" type="ordered locus">NGR_c12720</name>
</gene>
<dbReference type="PATRIC" id="fig|394.7.peg.4093"/>
<keyword evidence="1" id="KW-0812">Transmembrane</keyword>
<keyword evidence="1" id="KW-1133">Transmembrane helix</keyword>
<name>C3MBJ1_SINFN</name>
<dbReference type="Gene3D" id="3.40.50.1820">
    <property type="entry name" value="alpha/beta hydrolase"/>
    <property type="match status" value="1"/>
</dbReference>
<protein>
    <submittedName>
        <fullName evidence="2">Phospholipase/carboxylesterase family protein</fullName>
    </submittedName>
</protein>
<proteinExistence type="predicted"/>
<dbReference type="OrthoDB" id="9807541at2"/>
<dbReference type="EMBL" id="CP001389">
    <property type="protein sequence ID" value="ACP25053.1"/>
    <property type="molecule type" value="Genomic_DNA"/>
</dbReference>
<organism evidence="2 3">
    <name type="scientific">Sinorhizobium fredii (strain NBRC 101917 / NGR234)</name>
    <dbReference type="NCBI Taxonomy" id="394"/>
    <lineage>
        <taxon>Bacteria</taxon>
        <taxon>Pseudomonadati</taxon>
        <taxon>Pseudomonadota</taxon>
        <taxon>Alphaproteobacteria</taxon>
        <taxon>Hyphomicrobiales</taxon>
        <taxon>Rhizobiaceae</taxon>
        <taxon>Sinorhizobium/Ensifer group</taxon>
        <taxon>Sinorhizobium</taxon>
    </lineage>
</organism>
<accession>C3MBJ1</accession>
<feature type="transmembrane region" description="Helical" evidence="1">
    <location>
        <begin position="42"/>
        <end position="64"/>
    </location>
</feature>
<dbReference type="HOGENOM" id="CLU_059932_0_0_5"/>
<dbReference type="KEGG" id="rhi:NGR_c12720"/>
<evidence type="ECO:0000256" key="1">
    <source>
        <dbReference type="SAM" id="Phobius"/>
    </source>
</evidence>
<keyword evidence="1" id="KW-0472">Membrane</keyword>
<dbReference type="SUPFAM" id="SSF53474">
    <property type="entry name" value="alpha/beta-Hydrolases"/>
    <property type="match status" value="1"/>
</dbReference>